<dbReference type="GO" id="GO:0007166">
    <property type="term" value="P:cell surface receptor signaling pathway"/>
    <property type="evidence" value="ECO:0007669"/>
    <property type="project" value="TreeGrafter"/>
</dbReference>
<feature type="signal peptide" evidence="5">
    <location>
        <begin position="1"/>
        <end position="25"/>
    </location>
</feature>
<evidence type="ECO:0000313" key="7">
    <source>
        <dbReference type="EMBL" id="SMD46615.1"/>
    </source>
</evidence>
<dbReference type="Pfam" id="PF03045">
    <property type="entry name" value="DAN"/>
    <property type="match status" value="1"/>
</dbReference>
<feature type="domain" description="DAN" evidence="6">
    <location>
        <begin position="27"/>
        <end position="120"/>
    </location>
</feature>
<reference evidence="7" key="1">
    <citation type="submission" date="2017-03" db="EMBL/GenBank/DDBJ databases">
        <authorList>
            <person name="QRISCLOUD D."/>
        </authorList>
    </citation>
    <scope>NUCLEOTIDE SEQUENCE</scope>
</reference>
<dbReference type="InterPro" id="IPR004133">
    <property type="entry name" value="DAN_dom"/>
</dbReference>
<sequence length="124" mass="13785">MRKLFMLAICIVAVLTISFPTAVTSYYWQRVGCHQVGHTRRIRIPGCVEFDITTNACRGFCTSYGTPSPEATVKANPNQLLTSFSKCCNIMDTEDISVEVMCLNGLRDLVFKSATSCSCFHCLK</sequence>
<evidence type="ECO:0000256" key="1">
    <source>
        <dbReference type="ARBA" id="ARBA00004613"/>
    </source>
</evidence>
<dbReference type="GO" id="GO:0051427">
    <property type="term" value="F:hormone receptor binding"/>
    <property type="evidence" value="ECO:0007669"/>
    <property type="project" value="TreeGrafter"/>
</dbReference>
<proteinExistence type="predicted"/>
<feature type="chain" id="PRO_5019765625" evidence="5">
    <location>
        <begin position="26"/>
        <end position="124"/>
    </location>
</feature>
<dbReference type="PANTHER" id="PTHR31129:SF2">
    <property type="entry name" value="GLYCOPROTEIN HORMONE ALPHA-2"/>
    <property type="match status" value="1"/>
</dbReference>
<dbReference type="InterPro" id="IPR052680">
    <property type="entry name" value="Glyco_Hormone_Alpha"/>
</dbReference>
<evidence type="ECO:0000259" key="6">
    <source>
        <dbReference type="Pfam" id="PF03045"/>
    </source>
</evidence>
<protein>
    <submittedName>
        <fullName evidence="7">U1-Hypotoxin-Hsp1a_1</fullName>
    </submittedName>
</protein>
<evidence type="ECO:0000256" key="2">
    <source>
        <dbReference type="ARBA" id="ARBA00022525"/>
    </source>
</evidence>
<name>A0A482Z948_9ARAC</name>
<accession>A0A482Z948</accession>
<dbReference type="AlphaFoldDB" id="A0A482Z948"/>
<dbReference type="FunFam" id="2.10.90.10:FF:000049">
    <property type="entry name" value="Glycoprotein hormone alpha 2"/>
    <property type="match status" value="1"/>
</dbReference>
<dbReference type="EMBL" id="HAGR01000085">
    <property type="protein sequence ID" value="SMD46615.1"/>
    <property type="molecule type" value="Transcribed_RNA"/>
</dbReference>
<organism evidence="7">
    <name type="scientific">Hypochilus sp. SGP-2016</name>
    <dbReference type="NCBI Taxonomy" id="1905178"/>
    <lineage>
        <taxon>Eukaryota</taxon>
        <taxon>Metazoa</taxon>
        <taxon>Ecdysozoa</taxon>
        <taxon>Arthropoda</taxon>
        <taxon>Chelicerata</taxon>
        <taxon>Arachnida</taxon>
        <taxon>Araneae</taxon>
        <taxon>Araneomorphae</taxon>
        <taxon>Hypochilidae</taxon>
        <taxon>Hypochilus</taxon>
    </lineage>
</organism>
<dbReference type="InterPro" id="IPR029034">
    <property type="entry name" value="Cystine-knot_cytokine"/>
</dbReference>
<evidence type="ECO:0000256" key="5">
    <source>
        <dbReference type="SAM" id="SignalP"/>
    </source>
</evidence>
<comment type="subcellular location">
    <subcellularLocation>
        <location evidence="1">Secreted</location>
    </subcellularLocation>
</comment>
<reference evidence="7" key="2">
    <citation type="submission" date="2019-04" db="EMBL/GenBank/DDBJ databases">
        <title>Unravelling the molecular evolution of spider venoms.</title>
        <authorList>
            <person name="Pineda S."/>
        </authorList>
    </citation>
    <scope>NUCLEOTIDE SEQUENCE</scope>
</reference>
<dbReference type="GO" id="GO:0005615">
    <property type="term" value="C:extracellular space"/>
    <property type="evidence" value="ECO:0007669"/>
    <property type="project" value="TreeGrafter"/>
</dbReference>
<keyword evidence="4" id="KW-1015">Disulfide bond</keyword>
<dbReference type="Gene3D" id="2.10.90.10">
    <property type="entry name" value="Cystine-knot cytokines"/>
    <property type="match status" value="1"/>
</dbReference>
<keyword evidence="2" id="KW-0964">Secreted</keyword>
<evidence type="ECO:0000256" key="3">
    <source>
        <dbReference type="ARBA" id="ARBA00022729"/>
    </source>
</evidence>
<keyword evidence="3 5" id="KW-0732">Signal</keyword>
<evidence type="ECO:0000256" key="4">
    <source>
        <dbReference type="ARBA" id="ARBA00023157"/>
    </source>
</evidence>
<dbReference type="PANTHER" id="PTHR31129">
    <property type="entry name" value="GLYCOPROTEIN HORMONE ALPHA-2"/>
    <property type="match status" value="1"/>
</dbReference>